<dbReference type="Proteomes" id="UP000828390">
    <property type="component" value="Unassembled WGS sequence"/>
</dbReference>
<keyword evidence="1" id="KW-0472">Membrane</keyword>
<keyword evidence="1" id="KW-1133">Transmembrane helix</keyword>
<protein>
    <recommendedName>
        <fullName evidence="4">Transmembrane protein</fullName>
    </recommendedName>
</protein>
<evidence type="ECO:0008006" key="4">
    <source>
        <dbReference type="Google" id="ProtNLM"/>
    </source>
</evidence>
<reference evidence="2" key="2">
    <citation type="submission" date="2020-11" db="EMBL/GenBank/DDBJ databases">
        <authorList>
            <person name="McCartney M.A."/>
            <person name="Auch B."/>
            <person name="Kono T."/>
            <person name="Mallez S."/>
            <person name="Becker A."/>
            <person name="Gohl D.M."/>
            <person name="Silverstein K.A.T."/>
            <person name="Koren S."/>
            <person name="Bechman K.B."/>
            <person name="Herman A."/>
            <person name="Abrahante J.E."/>
            <person name="Garbe J."/>
        </authorList>
    </citation>
    <scope>NUCLEOTIDE SEQUENCE</scope>
    <source>
        <strain evidence="2">Duluth1</strain>
        <tissue evidence="2">Whole animal</tissue>
    </source>
</reference>
<sequence>MLDGNSGWGKLTQGCGSGLLLGGMIYLGLASLVSELLSDSDSDETLIFLVVSTSGVGLFCLGMIGFVVSWLVVVSLYGMECRGSIRFLCKVFTGKYTMWKKGHTLTKCLLQLPSLVYKLGSC</sequence>
<feature type="transmembrane region" description="Helical" evidence="1">
    <location>
        <begin position="12"/>
        <end position="34"/>
    </location>
</feature>
<keyword evidence="1" id="KW-0812">Transmembrane</keyword>
<dbReference type="AlphaFoldDB" id="A0A9D4RPI2"/>
<proteinExistence type="predicted"/>
<evidence type="ECO:0000313" key="3">
    <source>
        <dbReference type="Proteomes" id="UP000828390"/>
    </source>
</evidence>
<keyword evidence="3" id="KW-1185">Reference proteome</keyword>
<reference evidence="2" key="1">
    <citation type="journal article" date="2019" name="bioRxiv">
        <title>The Genome of the Zebra Mussel, Dreissena polymorpha: A Resource for Invasive Species Research.</title>
        <authorList>
            <person name="McCartney M.A."/>
            <person name="Auch B."/>
            <person name="Kono T."/>
            <person name="Mallez S."/>
            <person name="Zhang Y."/>
            <person name="Obille A."/>
            <person name="Becker A."/>
            <person name="Abrahante J.E."/>
            <person name="Garbe J."/>
            <person name="Badalamenti J.P."/>
            <person name="Herman A."/>
            <person name="Mangelson H."/>
            <person name="Liachko I."/>
            <person name="Sullivan S."/>
            <person name="Sone E.D."/>
            <person name="Koren S."/>
            <person name="Silverstein K.A.T."/>
            <person name="Beckman K.B."/>
            <person name="Gohl D.M."/>
        </authorList>
    </citation>
    <scope>NUCLEOTIDE SEQUENCE</scope>
    <source>
        <strain evidence="2">Duluth1</strain>
        <tissue evidence="2">Whole animal</tissue>
    </source>
</reference>
<feature type="transmembrane region" description="Helical" evidence="1">
    <location>
        <begin position="46"/>
        <end position="77"/>
    </location>
</feature>
<comment type="caution">
    <text evidence="2">The sequence shown here is derived from an EMBL/GenBank/DDBJ whole genome shotgun (WGS) entry which is preliminary data.</text>
</comment>
<evidence type="ECO:0000256" key="1">
    <source>
        <dbReference type="SAM" id="Phobius"/>
    </source>
</evidence>
<accession>A0A9D4RPI2</accession>
<gene>
    <name evidence="2" type="ORF">DPMN_037112</name>
</gene>
<dbReference type="EMBL" id="JAIWYP010000002">
    <property type="protein sequence ID" value="KAH3873872.1"/>
    <property type="molecule type" value="Genomic_DNA"/>
</dbReference>
<evidence type="ECO:0000313" key="2">
    <source>
        <dbReference type="EMBL" id="KAH3873872.1"/>
    </source>
</evidence>
<organism evidence="2 3">
    <name type="scientific">Dreissena polymorpha</name>
    <name type="common">Zebra mussel</name>
    <name type="synonym">Mytilus polymorpha</name>
    <dbReference type="NCBI Taxonomy" id="45954"/>
    <lineage>
        <taxon>Eukaryota</taxon>
        <taxon>Metazoa</taxon>
        <taxon>Spiralia</taxon>
        <taxon>Lophotrochozoa</taxon>
        <taxon>Mollusca</taxon>
        <taxon>Bivalvia</taxon>
        <taxon>Autobranchia</taxon>
        <taxon>Heteroconchia</taxon>
        <taxon>Euheterodonta</taxon>
        <taxon>Imparidentia</taxon>
        <taxon>Neoheterodontei</taxon>
        <taxon>Myida</taxon>
        <taxon>Dreissenoidea</taxon>
        <taxon>Dreissenidae</taxon>
        <taxon>Dreissena</taxon>
    </lineage>
</organism>
<name>A0A9D4RPI2_DREPO</name>